<evidence type="ECO:0000313" key="2">
    <source>
        <dbReference type="Proteomes" id="UP000428328"/>
    </source>
</evidence>
<dbReference type="AlphaFoldDB" id="A0A6I6JD92"/>
<evidence type="ECO:0008006" key="3">
    <source>
        <dbReference type="Google" id="ProtNLM"/>
    </source>
</evidence>
<sequence length="131" mass="15033">MTAKVHTEIRDDCLRVKATGCIDSIEDFIDYVDPLMHKLAESGIKRVLADERKLASRLDYVDIVTLTRRFADRRMDQPLGIRVAVLASESTPEFNRNYETAANTRAMVYRVFHDEETALAWLQERACLIGE</sequence>
<dbReference type="RefSeq" id="WP_158946354.1">
    <property type="nucleotide sequence ID" value="NZ_CP046400.1"/>
</dbReference>
<accession>A0A6I6JD92</accession>
<name>A0A6I6JD92_9BACT</name>
<dbReference type="EMBL" id="CP046400">
    <property type="protein sequence ID" value="QGY39129.1"/>
    <property type="molecule type" value="Genomic_DNA"/>
</dbReference>
<gene>
    <name evidence="1" type="ORF">GM415_02980</name>
</gene>
<protein>
    <recommendedName>
        <fullName evidence="3">STAS/SEC14 domain-containing protein</fullName>
    </recommendedName>
</protein>
<evidence type="ECO:0000313" key="1">
    <source>
        <dbReference type="EMBL" id="QGY39129.1"/>
    </source>
</evidence>
<keyword evidence="2" id="KW-1185">Reference proteome</keyword>
<proteinExistence type="predicted"/>
<reference evidence="1 2" key="1">
    <citation type="submission" date="2019-11" db="EMBL/GenBank/DDBJ databases">
        <authorList>
            <person name="Zheng R.K."/>
            <person name="Sun C.M."/>
        </authorList>
    </citation>
    <scope>NUCLEOTIDE SEQUENCE [LARGE SCALE GENOMIC DNA]</scope>
    <source>
        <strain evidence="1 2">SRB007</strain>
    </source>
</reference>
<organism evidence="1 2">
    <name type="scientific">Pseudodesulfovibrio cashew</name>
    <dbReference type="NCBI Taxonomy" id="2678688"/>
    <lineage>
        <taxon>Bacteria</taxon>
        <taxon>Pseudomonadati</taxon>
        <taxon>Thermodesulfobacteriota</taxon>
        <taxon>Desulfovibrionia</taxon>
        <taxon>Desulfovibrionales</taxon>
        <taxon>Desulfovibrionaceae</taxon>
    </lineage>
</organism>
<dbReference type="Proteomes" id="UP000428328">
    <property type="component" value="Chromosome"/>
</dbReference>
<dbReference type="KEGG" id="psel:GM415_02980"/>